<dbReference type="GO" id="GO:0005886">
    <property type="term" value="C:plasma membrane"/>
    <property type="evidence" value="ECO:0007669"/>
    <property type="project" value="TreeGrafter"/>
</dbReference>
<feature type="domain" description="DAGKc" evidence="5">
    <location>
        <begin position="1"/>
        <end position="133"/>
    </location>
</feature>
<reference evidence="6 7" key="1">
    <citation type="submission" date="2019-08" db="EMBL/GenBank/DDBJ databases">
        <title>Genome of Phaeodactylibacter luteus.</title>
        <authorList>
            <person name="Bowman J.P."/>
        </authorList>
    </citation>
    <scope>NUCLEOTIDE SEQUENCE [LARGE SCALE GENOMIC DNA]</scope>
    <source>
        <strain evidence="6 7">KCTC 42180</strain>
    </source>
</reference>
<dbReference type="PANTHER" id="PTHR12358">
    <property type="entry name" value="SPHINGOSINE KINASE"/>
    <property type="match status" value="1"/>
</dbReference>
<dbReference type="Gene3D" id="3.40.50.10330">
    <property type="entry name" value="Probable inorganic polyphosphate/atp-NAD kinase, domain 1"/>
    <property type="match status" value="1"/>
</dbReference>
<dbReference type="SMART" id="SM00046">
    <property type="entry name" value="DAGKc"/>
    <property type="match status" value="1"/>
</dbReference>
<evidence type="ECO:0000259" key="5">
    <source>
        <dbReference type="PROSITE" id="PS50146"/>
    </source>
</evidence>
<dbReference type="EMBL" id="VOOR01000012">
    <property type="protein sequence ID" value="TXB64107.1"/>
    <property type="molecule type" value="Genomic_DNA"/>
</dbReference>
<dbReference type="InterPro" id="IPR016064">
    <property type="entry name" value="NAD/diacylglycerol_kinase_sf"/>
</dbReference>
<dbReference type="Proteomes" id="UP000321580">
    <property type="component" value="Unassembled WGS sequence"/>
</dbReference>
<gene>
    <name evidence="6" type="ORF">FRY97_07375</name>
</gene>
<proteinExistence type="predicted"/>
<dbReference type="InterPro" id="IPR045540">
    <property type="entry name" value="YegS/DAGK_C"/>
</dbReference>
<name>A0A5C6RPQ4_9BACT</name>
<evidence type="ECO:0000256" key="1">
    <source>
        <dbReference type="ARBA" id="ARBA00022679"/>
    </source>
</evidence>
<protein>
    <submittedName>
        <fullName evidence="6">Diacylglycerol kinase family lipid kinase</fullName>
    </submittedName>
</protein>
<sequence>MLRQWFVIANLKAGRLHAQWGALQQQIAAALPVGGWACTQYSGHGMALAQDAIAEGYRYILAVGGDGTNHEVANGILQQPFAPPTSITYALLPLGTGNDWSRTYGMPRRPADALQLIARGTTRLQDAGLLHYHRTSGEAASRYFVNVAGLAYDAFVVQRSIAEPAGQGGPLRYLSLVARCLFEYQLKEAIVTSEGQAWQDYFYTINLGIGRYSGGGMQLVPHAVPDGGTFALTMAGPLSKAGVLLNTWRFYNGSIGRHPLVKTLHARQITVSAAPGAAPTLLEADGEFLGQTPVRASICPAAFQFIAPQPQTT</sequence>
<dbReference type="GO" id="GO:0016301">
    <property type="term" value="F:kinase activity"/>
    <property type="evidence" value="ECO:0007669"/>
    <property type="project" value="UniProtKB-KW"/>
</dbReference>
<comment type="caution">
    <text evidence="6">The sequence shown here is derived from an EMBL/GenBank/DDBJ whole genome shotgun (WGS) entry which is preliminary data.</text>
</comment>
<evidence type="ECO:0000313" key="6">
    <source>
        <dbReference type="EMBL" id="TXB64107.1"/>
    </source>
</evidence>
<dbReference type="Pfam" id="PF19279">
    <property type="entry name" value="YegS_C"/>
    <property type="match status" value="1"/>
</dbReference>
<evidence type="ECO:0000313" key="7">
    <source>
        <dbReference type="Proteomes" id="UP000321580"/>
    </source>
</evidence>
<dbReference type="InterPro" id="IPR050187">
    <property type="entry name" value="Lipid_Phosphate_FormReg"/>
</dbReference>
<keyword evidence="4" id="KW-0067">ATP-binding</keyword>
<dbReference type="PROSITE" id="PS50146">
    <property type="entry name" value="DAGK"/>
    <property type="match status" value="1"/>
</dbReference>
<keyword evidence="3 6" id="KW-0418">Kinase</keyword>
<keyword evidence="1" id="KW-0808">Transferase</keyword>
<dbReference type="Pfam" id="PF00781">
    <property type="entry name" value="DAGK_cat"/>
    <property type="match status" value="1"/>
</dbReference>
<accession>A0A5C6RPQ4</accession>
<dbReference type="GO" id="GO:0005524">
    <property type="term" value="F:ATP binding"/>
    <property type="evidence" value="ECO:0007669"/>
    <property type="project" value="UniProtKB-KW"/>
</dbReference>
<dbReference type="InterPro" id="IPR001206">
    <property type="entry name" value="Diacylglycerol_kinase_cat_dom"/>
</dbReference>
<dbReference type="OrthoDB" id="9786026at2"/>
<dbReference type="InterPro" id="IPR017438">
    <property type="entry name" value="ATP-NAD_kinase_N"/>
</dbReference>
<evidence type="ECO:0000256" key="3">
    <source>
        <dbReference type="ARBA" id="ARBA00022777"/>
    </source>
</evidence>
<dbReference type="RefSeq" id="WP_147166806.1">
    <property type="nucleotide sequence ID" value="NZ_VOOR01000012.1"/>
</dbReference>
<dbReference type="PANTHER" id="PTHR12358:SF106">
    <property type="entry name" value="LIPID KINASE YEGS"/>
    <property type="match status" value="1"/>
</dbReference>
<organism evidence="6 7">
    <name type="scientific">Phaeodactylibacter luteus</name>
    <dbReference type="NCBI Taxonomy" id="1564516"/>
    <lineage>
        <taxon>Bacteria</taxon>
        <taxon>Pseudomonadati</taxon>
        <taxon>Bacteroidota</taxon>
        <taxon>Saprospiria</taxon>
        <taxon>Saprospirales</taxon>
        <taxon>Haliscomenobacteraceae</taxon>
        <taxon>Phaeodactylibacter</taxon>
    </lineage>
</organism>
<dbReference type="Gene3D" id="2.60.200.40">
    <property type="match status" value="1"/>
</dbReference>
<evidence type="ECO:0000256" key="2">
    <source>
        <dbReference type="ARBA" id="ARBA00022741"/>
    </source>
</evidence>
<keyword evidence="2" id="KW-0547">Nucleotide-binding</keyword>
<evidence type="ECO:0000256" key="4">
    <source>
        <dbReference type="ARBA" id="ARBA00022840"/>
    </source>
</evidence>
<dbReference type="SUPFAM" id="SSF111331">
    <property type="entry name" value="NAD kinase/diacylglycerol kinase-like"/>
    <property type="match status" value="1"/>
</dbReference>
<keyword evidence="7" id="KW-1185">Reference proteome</keyword>
<dbReference type="AlphaFoldDB" id="A0A5C6RPQ4"/>